<keyword evidence="2" id="KW-0378">Hydrolase</keyword>
<reference evidence="4 5" key="1">
    <citation type="journal article" date="2019" name="Nat. Microbiol.">
        <title>Mediterranean grassland soil C-N compound turnover is dependent on rainfall and depth, and is mediated by genomically divergent microorganisms.</title>
        <authorList>
            <person name="Diamond S."/>
            <person name="Andeer P.F."/>
            <person name="Li Z."/>
            <person name="Crits-Christoph A."/>
            <person name="Burstein D."/>
            <person name="Anantharaman K."/>
            <person name="Lane K.R."/>
            <person name="Thomas B.C."/>
            <person name="Pan C."/>
            <person name="Northen T.R."/>
            <person name="Banfield J.F."/>
        </authorList>
    </citation>
    <scope>NUCLEOTIDE SEQUENCE [LARGE SCALE GENOMIC DNA]</scope>
    <source>
        <strain evidence="4">NP_7</strain>
    </source>
</reference>
<dbReference type="SUPFAM" id="SSF50156">
    <property type="entry name" value="PDZ domain-like"/>
    <property type="match status" value="1"/>
</dbReference>
<evidence type="ECO:0000259" key="3">
    <source>
        <dbReference type="SMART" id="SM00228"/>
    </source>
</evidence>
<feature type="domain" description="PDZ" evidence="3">
    <location>
        <begin position="201"/>
        <end position="283"/>
    </location>
</feature>
<dbReference type="InterPro" id="IPR036034">
    <property type="entry name" value="PDZ_sf"/>
</dbReference>
<dbReference type="InterPro" id="IPR001940">
    <property type="entry name" value="Peptidase_S1C"/>
</dbReference>
<protein>
    <submittedName>
        <fullName evidence="4">PDZ domain-containing protein</fullName>
    </submittedName>
</protein>
<dbReference type="GO" id="GO:0006508">
    <property type="term" value="P:proteolysis"/>
    <property type="evidence" value="ECO:0007669"/>
    <property type="project" value="UniProtKB-KW"/>
</dbReference>
<keyword evidence="1" id="KW-0645">Protease</keyword>
<dbReference type="PANTHER" id="PTHR43343:SF3">
    <property type="entry name" value="PROTEASE DO-LIKE 8, CHLOROPLASTIC"/>
    <property type="match status" value="1"/>
</dbReference>
<accession>A0A537JK46</accession>
<dbReference type="InterPro" id="IPR051201">
    <property type="entry name" value="Chloro_Bact_Ser_Proteases"/>
</dbReference>
<dbReference type="EMBL" id="VBAO01000058">
    <property type="protein sequence ID" value="TMI83840.1"/>
    <property type="molecule type" value="Genomic_DNA"/>
</dbReference>
<evidence type="ECO:0000313" key="4">
    <source>
        <dbReference type="EMBL" id="TMI83840.1"/>
    </source>
</evidence>
<dbReference type="Pfam" id="PF13365">
    <property type="entry name" value="Trypsin_2"/>
    <property type="match status" value="1"/>
</dbReference>
<proteinExistence type="predicted"/>
<dbReference type="Pfam" id="PF13180">
    <property type="entry name" value="PDZ_2"/>
    <property type="match status" value="1"/>
</dbReference>
<evidence type="ECO:0000256" key="1">
    <source>
        <dbReference type="ARBA" id="ARBA00022670"/>
    </source>
</evidence>
<name>A0A537JK46_9BACT</name>
<organism evidence="4 5">
    <name type="scientific">Candidatus Segetimicrobium genomatis</name>
    <dbReference type="NCBI Taxonomy" id="2569760"/>
    <lineage>
        <taxon>Bacteria</taxon>
        <taxon>Bacillati</taxon>
        <taxon>Candidatus Sysuimicrobiota</taxon>
        <taxon>Candidatus Sysuimicrobiia</taxon>
        <taxon>Candidatus Sysuimicrobiales</taxon>
        <taxon>Candidatus Segetimicrobiaceae</taxon>
        <taxon>Candidatus Segetimicrobium</taxon>
    </lineage>
</organism>
<dbReference type="SUPFAM" id="SSF50494">
    <property type="entry name" value="Trypsin-like serine proteases"/>
    <property type="match status" value="1"/>
</dbReference>
<dbReference type="Proteomes" id="UP000320048">
    <property type="component" value="Unassembled WGS sequence"/>
</dbReference>
<comment type="caution">
    <text evidence="4">The sequence shown here is derived from an EMBL/GenBank/DDBJ whole genome shotgun (WGS) entry which is preliminary data.</text>
</comment>
<sequence length="296" mass="30674">MNSVQTLSLDLAALVEAVGTGVVRVEARRRAGSGVVWAPDGVIVTADHVIEWEEGIHVGLPSGDTVQASLVGRDPRTDVAVLRAEATGLTPIPWAPPDDLRVGHLLVAVGRPGRTVRAAFGVVGTLGSMSPARAGSEADTYLEADLSAVPGFSGGALVDAGGKARALTTTGLRPRGISGVTLPALRRVVDALLTDGRIRRAYLGVGTQPVRLPAPMARRANQEEGLLIVGVETESPAERAGLLLGDTIVALAGEPIRGVRELLARLGEAQIGASVPVRILRGGEARDHTITVGERR</sequence>
<evidence type="ECO:0000313" key="5">
    <source>
        <dbReference type="Proteomes" id="UP000320048"/>
    </source>
</evidence>
<dbReference type="InterPro" id="IPR001478">
    <property type="entry name" value="PDZ"/>
</dbReference>
<dbReference type="SMART" id="SM00228">
    <property type="entry name" value="PDZ"/>
    <property type="match status" value="1"/>
</dbReference>
<evidence type="ECO:0000256" key="2">
    <source>
        <dbReference type="ARBA" id="ARBA00022801"/>
    </source>
</evidence>
<dbReference type="PANTHER" id="PTHR43343">
    <property type="entry name" value="PEPTIDASE S12"/>
    <property type="match status" value="1"/>
</dbReference>
<dbReference type="AlphaFoldDB" id="A0A537JK46"/>
<dbReference type="InterPro" id="IPR009003">
    <property type="entry name" value="Peptidase_S1_PA"/>
</dbReference>
<dbReference type="Gene3D" id="2.30.42.10">
    <property type="match status" value="1"/>
</dbReference>
<gene>
    <name evidence="4" type="ORF">E6H04_02200</name>
</gene>
<dbReference type="Gene3D" id="2.40.10.120">
    <property type="match status" value="1"/>
</dbReference>
<dbReference type="PRINTS" id="PR00834">
    <property type="entry name" value="PROTEASES2C"/>
</dbReference>
<dbReference type="GO" id="GO:0004252">
    <property type="term" value="F:serine-type endopeptidase activity"/>
    <property type="evidence" value="ECO:0007669"/>
    <property type="project" value="InterPro"/>
</dbReference>